<evidence type="ECO:0000256" key="1">
    <source>
        <dbReference type="SAM" id="MobiDB-lite"/>
    </source>
</evidence>
<keyword evidence="3" id="KW-1185">Reference proteome</keyword>
<feature type="compositionally biased region" description="Low complexity" evidence="1">
    <location>
        <begin position="390"/>
        <end position="401"/>
    </location>
</feature>
<organism evidence="2 3">
    <name type="scientific">Croceicoccus naphthovorans</name>
    <dbReference type="NCBI Taxonomy" id="1348774"/>
    <lineage>
        <taxon>Bacteria</taxon>
        <taxon>Pseudomonadati</taxon>
        <taxon>Pseudomonadota</taxon>
        <taxon>Alphaproteobacteria</taxon>
        <taxon>Sphingomonadales</taxon>
        <taxon>Erythrobacteraceae</taxon>
        <taxon>Croceicoccus</taxon>
    </lineage>
</organism>
<evidence type="ECO:0000313" key="2">
    <source>
        <dbReference type="EMBL" id="AKM11280.1"/>
    </source>
</evidence>
<dbReference type="AlphaFoldDB" id="A0A0G3XI82"/>
<protein>
    <submittedName>
        <fullName evidence="2">Uncharacterized protein</fullName>
    </submittedName>
</protein>
<feature type="compositionally biased region" description="Pro residues" evidence="1">
    <location>
        <begin position="379"/>
        <end position="389"/>
    </location>
</feature>
<gene>
    <name evidence="2" type="ORF">AB433_16935</name>
</gene>
<name>A0A0G3XI82_9SPHN</name>
<sequence>MNALFGFLALMLRVAGALAGVAVGFLLTDAQLHQALLAAGLEGQVNVQAARIALHGFAGILGYVVMTKVTGIAFNTRSAPPGTRRQAAAAVPRLRRHLVEGEAKPQSSAVPQYEDPNPAPTKPVPVSFRELGLEHPSASEYPEPAGVAHEAPRKDGGDDHLFEPRGERPDSAGSASDEWDETPPPVTRAMPEPSAARPAETRPIDPPQPPAPLAFETVAEPEPLAELAQAAWSEPVPDAENTPEWHAAVAQWPEEVPFPGPRYPGDTAIYGTVPAGKVDAHDEPTPEAEAWPESMFAGEETEFSSWSGPKEQTAEPAAAWEEGDSPPDLPRSLFGGAGEDPAEPDWPVEAEPAESEPSVSAIEPRPEPDAIATPEHAPEPIPTPQPAYRPEPVATAPTAAPGFDMTSAQPDWYDGAGDEEEDADDDGAGYGSLIDVGLGKSHAARGPATRPGEAGMPPSLLAPSGGGGIRPQGKPQDFRLREALDELARLSDSSR</sequence>
<dbReference type="PATRIC" id="fig|1348774.3.peg.3559"/>
<feature type="compositionally biased region" description="Acidic residues" evidence="1">
    <location>
        <begin position="340"/>
        <end position="354"/>
    </location>
</feature>
<dbReference type="RefSeq" id="WP_047822686.1">
    <property type="nucleotide sequence ID" value="NZ_CP011770.1"/>
</dbReference>
<feature type="region of interest" description="Disordered" evidence="1">
    <location>
        <begin position="276"/>
        <end position="477"/>
    </location>
</feature>
<dbReference type="KEGG" id="cna:AB433_16935"/>
<accession>A0A0G3XI82</accession>
<dbReference type="STRING" id="1348774.AB433_16935"/>
<dbReference type="OrthoDB" id="7432336at2"/>
<evidence type="ECO:0000313" key="3">
    <source>
        <dbReference type="Proteomes" id="UP000035287"/>
    </source>
</evidence>
<dbReference type="Proteomes" id="UP000035287">
    <property type="component" value="Chromosome"/>
</dbReference>
<feature type="compositionally biased region" description="Acidic residues" evidence="1">
    <location>
        <begin position="416"/>
        <end position="427"/>
    </location>
</feature>
<proteinExistence type="predicted"/>
<reference evidence="2 3" key="1">
    <citation type="submission" date="2015-06" db="EMBL/GenBank/DDBJ databases">
        <authorList>
            <person name="Zeng Y."/>
            <person name="Huang Y."/>
        </authorList>
    </citation>
    <scope>NUCLEOTIDE SEQUENCE [LARGE SCALE GENOMIC DNA]</scope>
    <source>
        <strain evidence="2 3">PQ-2</strain>
    </source>
</reference>
<feature type="region of interest" description="Disordered" evidence="1">
    <location>
        <begin position="100"/>
        <end position="214"/>
    </location>
</feature>
<feature type="compositionally biased region" description="Basic and acidic residues" evidence="1">
    <location>
        <begin position="150"/>
        <end position="170"/>
    </location>
</feature>
<dbReference type="EMBL" id="CP011770">
    <property type="protein sequence ID" value="AKM11280.1"/>
    <property type="molecule type" value="Genomic_DNA"/>
</dbReference>